<keyword evidence="2" id="KW-0676">Redox-active center</keyword>
<dbReference type="PANTHER" id="PTHR36450:SF1">
    <property type="entry name" value="THIOREDOXIN"/>
    <property type="match status" value="1"/>
</dbReference>
<dbReference type="PIRSF" id="PIRSF037031">
    <property type="entry name" value="Redox_disulphide_2"/>
    <property type="match status" value="1"/>
</dbReference>
<dbReference type="InterPro" id="IPR005243">
    <property type="entry name" value="THIRX-like_proc"/>
</dbReference>
<evidence type="ECO:0000313" key="5">
    <source>
        <dbReference type="Proteomes" id="UP000198324"/>
    </source>
</evidence>
<gene>
    <name evidence="4" type="ORF">SAMN04488503_2179</name>
</gene>
<dbReference type="PANTHER" id="PTHR36450">
    <property type="entry name" value="THIOREDOXIN"/>
    <property type="match status" value="1"/>
</dbReference>
<feature type="active site" description="Nucleophile" evidence="1">
    <location>
        <position position="10"/>
    </location>
</feature>
<dbReference type="Pfam" id="PF13192">
    <property type="entry name" value="Thioredoxin_3"/>
    <property type="match status" value="1"/>
</dbReference>
<protein>
    <submittedName>
        <fullName evidence="4">Small redox-active disulfide protein 2</fullName>
    </submittedName>
</protein>
<evidence type="ECO:0000259" key="3">
    <source>
        <dbReference type="Pfam" id="PF13192"/>
    </source>
</evidence>
<sequence>MEIKVLGPGCPKCHETEKLVREAVAEAGVQASVVKVSDFQEMAMLGVFATPAVVVEGEVKCSGRVPAKTEVLGWLGK</sequence>
<dbReference type="SUPFAM" id="SSF52833">
    <property type="entry name" value="Thioredoxin-like"/>
    <property type="match status" value="1"/>
</dbReference>
<dbReference type="Gene3D" id="3.40.30.10">
    <property type="entry name" value="Glutaredoxin"/>
    <property type="match status" value="1"/>
</dbReference>
<dbReference type="InterPro" id="IPR012336">
    <property type="entry name" value="Thioredoxin-like_fold"/>
</dbReference>
<name>A0A239AS18_9BACT</name>
<evidence type="ECO:0000256" key="1">
    <source>
        <dbReference type="PIRSR" id="PIRSR037031-50"/>
    </source>
</evidence>
<dbReference type="EMBL" id="FZOC01000004">
    <property type="protein sequence ID" value="SNR98329.1"/>
    <property type="molecule type" value="Genomic_DNA"/>
</dbReference>
<feature type="disulfide bond" description="Redox-active" evidence="2">
    <location>
        <begin position="10"/>
        <end position="13"/>
    </location>
</feature>
<keyword evidence="5" id="KW-1185">Reference proteome</keyword>
<reference evidence="4 5" key="1">
    <citation type="submission" date="2017-06" db="EMBL/GenBank/DDBJ databases">
        <authorList>
            <person name="Kim H.J."/>
            <person name="Triplett B.A."/>
        </authorList>
    </citation>
    <scope>NUCLEOTIDE SEQUENCE [LARGE SCALE GENOMIC DNA]</scope>
    <source>
        <strain evidence="4 5">DSM 13116</strain>
    </source>
</reference>
<dbReference type="Proteomes" id="UP000198324">
    <property type="component" value="Unassembled WGS sequence"/>
</dbReference>
<dbReference type="AlphaFoldDB" id="A0A239AS18"/>
<proteinExistence type="predicted"/>
<dbReference type="NCBIfam" id="TIGR00412">
    <property type="entry name" value="redox_disulf_2"/>
    <property type="match status" value="1"/>
</dbReference>
<organism evidence="4 5">
    <name type="scientific">Humidesulfovibrio mexicanus</name>
    <dbReference type="NCBI Taxonomy" id="147047"/>
    <lineage>
        <taxon>Bacteria</taxon>
        <taxon>Pseudomonadati</taxon>
        <taxon>Thermodesulfobacteriota</taxon>
        <taxon>Desulfovibrionia</taxon>
        <taxon>Desulfovibrionales</taxon>
        <taxon>Desulfovibrionaceae</taxon>
        <taxon>Humidesulfovibrio</taxon>
    </lineage>
</organism>
<feature type="domain" description="Thioredoxin-like fold" evidence="3">
    <location>
        <begin position="1"/>
        <end position="75"/>
    </location>
</feature>
<keyword evidence="2" id="KW-1015">Disulfide bond</keyword>
<accession>A0A239AS18</accession>
<evidence type="ECO:0000313" key="4">
    <source>
        <dbReference type="EMBL" id="SNR98329.1"/>
    </source>
</evidence>
<evidence type="ECO:0000256" key="2">
    <source>
        <dbReference type="PIRSR" id="PIRSR037031-51"/>
    </source>
</evidence>
<dbReference type="InterPro" id="IPR036249">
    <property type="entry name" value="Thioredoxin-like_sf"/>
</dbReference>
<dbReference type="RefSeq" id="WP_089274394.1">
    <property type="nucleotide sequence ID" value="NZ_FZOC01000004.1"/>
</dbReference>
<dbReference type="OrthoDB" id="9800630at2"/>
<feature type="active site" description="Nucleophile" evidence="1">
    <location>
        <position position="13"/>
    </location>
</feature>